<dbReference type="STRING" id="1120995.SAMN02745245_01129"/>
<protein>
    <submittedName>
        <fullName evidence="2">Uncharacterized protein</fullName>
    </submittedName>
</protein>
<organism evidence="2 3">
    <name type="scientific">Anaerosphaera aminiphila DSM 21120</name>
    <dbReference type="NCBI Taxonomy" id="1120995"/>
    <lineage>
        <taxon>Bacteria</taxon>
        <taxon>Bacillati</taxon>
        <taxon>Bacillota</taxon>
        <taxon>Tissierellia</taxon>
        <taxon>Tissierellales</taxon>
        <taxon>Peptoniphilaceae</taxon>
        <taxon>Anaerosphaera</taxon>
    </lineage>
</organism>
<keyword evidence="3" id="KW-1185">Reference proteome</keyword>
<dbReference type="Proteomes" id="UP000184032">
    <property type="component" value="Unassembled WGS sequence"/>
</dbReference>
<feature type="transmembrane region" description="Helical" evidence="1">
    <location>
        <begin position="45"/>
        <end position="64"/>
    </location>
</feature>
<evidence type="ECO:0000256" key="1">
    <source>
        <dbReference type="SAM" id="Phobius"/>
    </source>
</evidence>
<keyword evidence="1" id="KW-0812">Transmembrane</keyword>
<proteinExistence type="predicted"/>
<dbReference type="RefSeq" id="WP_073184569.1">
    <property type="nucleotide sequence ID" value="NZ_FQXI01000007.1"/>
</dbReference>
<accession>A0A1M5SCI4</accession>
<evidence type="ECO:0000313" key="2">
    <source>
        <dbReference type="EMBL" id="SHH35613.1"/>
    </source>
</evidence>
<evidence type="ECO:0000313" key="3">
    <source>
        <dbReference type="Proteomes" id="UP000184032"/>
    </source>
</evidence>
<sequence>MLLEFWDFYRENFALVTGSVLLIICISKIIVAQIKGEQIITKGSLIYWTISYIIIILITFIFILF</sequence>
<dbReference type="EMBL" id="FQXI01000007">
    <property type="protein sequence ID" value="SHH35613.1"/>
    <property type="molecule type" value="Genomic_DNA"/>
</dbReference>
<reference evidence="2 3" key="1">
    <citation type="submission" date="2016-11" db="EMBL/GenBank/DDBJ databases">
        <authorList>
            <person name="Jaros S."/>
            <person name="Januszkiewicz K."/>
            <person name="Wedrychowicz H."/>
        </authorList>
    </citation>
    <scope>NUCLEOTIDE SEQUENCE [LARGE SCALE GENOMIC DNA]</scope>
    <source>
        <strain evidence="2 3">DSM 21120</strain>
    </source>
</reference>
<feature type="transmembrane region" description="Helical" evidence="1">
    <location>
        <begin position="12"/>
        <end position="33"/>
    </location>
</feature>
<dbReference type="AlphaFoldDB" id="A0A1M5SCI4"/>
<keyword evidence="1" id="KW-1133">Transmembrane helix</keyword>
<keyword evidence="1" id="KW-0472">Membrane</keyword>
<name>A0A1M5SCI4_9FIRM</name>
<gene>
    <name evidence="2" type="ORF">SAMN02745245_01129</name>
</gene>